<dbReference type="PANTHER" id="PTHR33446">
    <property type="entry name" value="PROTEIN TONB-RELATED"/>
    <property type="match status" value="1"/>
</dbReference>
<dbReference type="Proteomes" id="UP001069090">
    <property type="component" value="Unassembled WGS sequence"/>
</dbReference>
<sequence length="240" mass="27028">MLKSLTLPLVITLLIHSLIVAALLIDWSGERTVIKRQTPKYVEAKLVTLEKPKAQPKPKVKKAPPPKPQPIKPIIEAQPKEQPKVLNKDVLDPNKLAQEQQRLAEQRRLQAEKDKLLQTVAADIADAISDEQETQQELTEAELANSLIALITQAIERNWSRPASARNGMEAELVLDLVPTGEVINVSVVKSSGNVAFDRSAVAAVKRARQFPELQQLPPKVFQEQFRRLRMKFKPEDLRR</sequence>
<evidence type="ECO:0000256" key="9">
    <source>
        <dbReference type="ARBA" id="ARBA00023136"/>
    </source>
</evidence>
<evidence type="ECO:0000256" key="1">
    <source>
        <dbReference type="ARBA" id="ARBA00004383"/>
    </source>
</evidence>
<comment type="similarity">
    <text evidence="2">Belongs to the TonB family.</text>
</comment>
<evidence type="ECO:0000256" key="6">
    <source>
        <dbReference type="ARBA" id="ARBA00022692"/>
    </source>
</evidence>
<feature type="coiled-coil region" evidence="10">
    <location>
        <begin position="94"/>
        <end position="144"/>
    </location>
</feature>
<comment type="subcellular location">
    <subcellularLocation>
        <location evidence="1">Cell inner membrane</location>
        <topology evidence="1">Single-pass membrane protein</topology>
        <orientation evidence="1">Periplasmic side</orientation>
    </subcellularLocation>
</comment>
<reference evidence="13 14" key="1">
    <citation type="submission" date="2022-12" db="EMBL/GenBank/DDBJ databases">
        <title>Dasania phycosphaerae sp. nov., isolated from particulate material of the south coast of Korea.</title>
        <authorList>
            <person name="Jiang Y."/>
        </authorList>
    </citation>
    <scope>NUCLEOTIDE SEQUENCE [LARGE SCALE GENOMIC DNA]</scope>
    <source>
        <strain evidence="13 14">GY-19</strain>
    </source>
</reference>
<dbReference type="PROSITE" id="PS52015">
    <property type="entry name" value="TONB_CTD"/>
    <property type="match status" value="1"/>
</dbReference>
<dbReference type="GO" id="GO:0031992">
    <property type="term" value="F:energy transducer activity"/>
    <property type="evidence" value="ECO:0007669"/>
    <property type="project" value="TreeGrafter"/>
</dbReference>
<protein>
    <submittedName>
        <fullName evidence="13">TonB family protein</fullName>
    </submittedName>
</protein>
<dbReference type="EMBL" id="JAPTGG010000001">
    <property type="protein sequence ID" value="MCZ0863568.1"/>
    <property type="molecule type" value="Genomic_DNA"/>
</dbReference>
<dbReference type="AlphaFoldDB" id="A0A9J6RH07"/>
<keyword evidence="14" id="KW-1185">Reference proteome</keyword>
<keyword evidence="5" id="KW-0997">Cell inner membrane</keyword>
<evidence type="ECO:0000256" key="5">
    <source>
        <dbReference type="ARBA" id="ARBA00022519"/>
    </source>
</evidence>
<comment type="caution">
    <text evidence="13">The sequence shown here is derived from an EMBL/GenBank/DDBJ whole genome shotgun (WGS) entry which is preliminary data.</text>
</comment>
<dbReference type="InterPro" id="IPR006260">
    <property type="entry name" value="TonB/TolA_C"/>
</dbReference>
<name>A0A9J6RH07_9GAMM</name>
<dbReference type="RefSeq" id="WP_258329716.1">
    <property type="nucleotide sequence ID" value="NZ_JAPTGG010000001.1"/>
</dbReference>
<dbReference type="InterPro" id="IPR051045">
    <property type="entry name" value="TonB-dependent_transducer"/>
</dbReference>
<keyword evidence="7" id="KW-0653">Protein transport</keyword>
<dbReference type="NCBIfam" id="TIGR01352">
    <property type="entry name" value="tonB_Cterm"/>
    <property type="match status" value="1"/>
</dbReference>
<evidence type="ECO:0000256" key="3">
    <source>
        <dbReference type="ARBA" id="ARBA00022448"/>
    </source>
</evidence>
<gene>
    <name evidence="13" type="ORF">O0V09_00045</name>
</gene>
<keyword evidence="10" id="KW-0175">Coiled coil</keyword>
<feature type="region of interest" description="Disordered" evidence="11">
    <location>
        <begin position="52"/>
        <end position="72"/>
    </location>
</feature>
<evidence type="ECO:0000259" key="12">
    <source>
        <dbReference type="PROSITE" id="PS52015"/>
    </source>
</evidence>
<evidence type="ECO:0000313" key="13">
    <source>
        <dbReference type="EMBL" id="MCZ0863568.1"/>
    </source>
</evidence>
<keyword evidence="4" id="KW-1003">Cell membrane</keyword>
<dbReference type="GO" id="GO:0055085">
    <property type="term" value="P:transmembrane transport"/>
    <property type="evidence" value="ECO:0007669"/>
    <property type="project" value="InterPro"/>
</dbReference>
<evidence type="ECO:0000256" key="7">
    <source>
        <dbReference type="ARBA" id="ARBA00022927"/>
    </source>
</evidence>
<organism evidence="13 14">
    <name type="scientific">Dasania phycosphaerae</name>
    <dbReference type="NCBI Taxonomy" id="2950436"/>
    <lineage>
        <taxon>Bacteria</taxon>
        <taxon>Pseudomonadati</taxon>
        <taxon>Pseudomonadota</taxon>
        <taxon>Gammaproteobacteria</taxon>
        <taxon>Cellvibrionales</taxon>
        <taxon>Spongiibacteraceae</taxon>
        <taxon>Dasania</taxon>
    </lineage>
</organism>
<feature type="compositionally biased region" description="Basic residues" evidence="11">
    <location>
        <begin position="54"/>
        <end position="64"/>
    </location>
</feature>
<keyword evidence="6" id="KW-0812">Transmembrane</keyword>
<evidence type="ECO:0000256" key="11">
    <source>
        <dbReference type="SAM" id="MobiDB-lite"/>
    </source>
</evidence>
<feature type="domain" description="TonB C-terminal" evidence="12">
    <location>
        <begin position="143"/>
        <end position="240"/>
    </location>
</feature>
<evidence type="ECO:0000256" key="8">
    <source>
        <dbReference type="ARBA" id="ARBA00022989"/>
    </source>
</evidence>
<evidence type="ECO:0000313" key="14">
    <source>
        <dbReference type="Proteomes" id="UP001069090"/>
    </source>
</evidence>
<proteinExistence type="inferred from homology"/>
<dbReference type="GO" id="GO:0015031">
    <property type="term" value="P:protein transport"/>
    <property type="evidence" value="ECO:0007669"/>
    <property type="project" value="UniProtKB-KW"/>
</dbReference>
<dbReference type="GO" id="GO:0098797">
    <property type="term" value="C:plasma membrane protein complex"/>
    <property type="evidence" value="ECO:0007669"/>
    <property type="project" value="TreeGrafter"/>
</dbReference>
<dbReference type="Pfam" id="PF13103">
    <property type="entry name" value="TonB_2"/>
    <property type="match status" value="1"/>
</dbReference>
<accession>A0A9J6RH07</accession>
<keyword evidence="3" id="KW-0813">Transport</keyword>
<evidence type="ECO:0000256" key="4">
    <source>
        <dbReference type="ARBA" id="ARBA00022475"/>
    </source>
</evidence>
<dbReference type="PANTHER" id="PTHR33446:SF2">
    <property type="entry name" value="PROTEIN TONB"/>
    <property type="match status" value="1"/>
</dbReference>
<dbReference type="InterPro" id="IPR037682">
    <property type="entry name" value="TonB_C"/>
</dbReference>
<keyword evidence="8" id="KW-1133">Transmembrane helix</keyword>
<dbReference type="Gene3D" id="3.30.1150.10">
    <property type="match status" value="1"/>
</dbReference>
<keyword evidence="9" id="KW-0472">Membrane</keyword>
<evidence type="ECO:0000256" key="10">
    <source>
        <dbReference type="SAM" id="Coils"/>
    </source>
</evidence>
<evidence type="ECO:0000256" key="2">
    <source>
        <dbReference type="ARBA" id="ARBA00006555"/>
    </source>
</evidence>
<dbReference type="SUPFAM" id="SSF74653">
    <property type="entry name" value="TolA/TonB C-terminal domain"/>
    <property type="match status" value="1"/>
</dbReference>